<evidence type="ECO:0000313" key="2">
    <source>
        <dbReference type="Proteomes" id="UP001206692"/>
    </source>
</evidence>
<evidence type="ECO:0000313" key="1">
    <source>
        <dbReference type="EMBL" id="MCQ5343350.1"/>
    </source>
</evidence>
<accession>A0ABT1STZ5</accession>
<proteinExistence type="predicted"/>
<gene>
    <name evidence="1" type="ORF">NE675_10005</name>
</gene>
<sequence length="205" mass="22990">MIYIGLPFVFWQEDESKHGLDIHVTEGFQKLGFHVYPLNAGDNAEEICAAYNLHTSFVEEEADIAPTEEFISEHVLWEDFPLLYISEAAATSEDEYTQFVFHTAELARDNGLIVAAEVNDCDDEEDDPYPWRYKATVLWTHGDILPTGGPNCAVTLAIGQGITVSDGNEERHYDKSVVSEIFIPYFLQGLLEGQDPFSIAASYES</sequence>
<dbReference type="RefSeq" id="WP_227163228.1">
    <property type="nucleotide sequence ID" value="NZ_JAJCIO010000024.1"/>
</dbReference>
<organism evidence="1 2">
    <name type="scientific">Megasphaera massiliensis</name>
    <dbReference type="NCBI Taxonomy" id="1232428"/>
    <lineage>
        <taxon>Bacteria</taxon>
        <taxon>Bacillati</taxon>
        <taxon>Bacillota</taxon>
        <taxon>Negativicutes</taxon>
        <taxon>Veillonellales</taxon>
        <taxon>Veillonellaceae</taxon>
        <taxon>Megasphaera</taxon>
    </lineage>
</organism>
<reference evidence="1 2" key="1">
    <citation type="submission" date="2022-06" db="EMBL/GenBank/DDBJ databases">
        <title>Isolation of gut microbiota from human fecal samples.</title>
        <authorList>
            <person name="Pamer E.G."/>
            <person name="Barat B."/>
            <person name="Waligurski E."/>
            <person name="Medina S."/>
            <person name="Paddock L."/>
            <person name="Mostad J."/>
        </authorList>
    </citation>
    <scope>NUCLEOTIDE SEQUENCE [LARGE SCALE GENOMIC DNA]</scope>
    <source>
        <strain evidence="1 2">DFI.1.1</strain>
    </source>
</reference>
<dbReference type="EMBL" id="JANGEW010000021">
    <property type="protein sequence ID" value="MCQ5343350.1"/>
    <property type="molecule type" value="Genomic_DNA"/>
</dbReference>
<evidence type="ECO:0008006" key="3">
    <source>
        <dbReference type="Google" id="ProtNLM"/>
    </source>
</evidence>
<name>A0ABT1STZ5_9FIRM</name>
<protein>
    <recommendedName>
        <fullName evidence="3">Nucleoside 2-deoxyribosyltransferase</fullName>
    </recommendedName>
</protein>
<keyword evidence="2" id="KW-1185">Reference proteome</keyword>
<comment type="caution">
    <text evidence="1">The sequence shown here is derived from an EMBL/GenBank/DDBJ whole genome shotgun (WGS) entry which is preliminary data.</text>
</comment>
<dbReference type="Proteomes" id="UP001206692">
    <property type="component" value="Unassembled WGS sequence"/>
</dbReference>